<dbReference type="EMBL" id="AMFJ01000767">
    <property type="protein sequence ID" value="EKE26527.1"/>
    <property type="molecule type" value="Genomic_DNA"/>
</dbReference>
<feature type="domain" description="Prokaryotic-type class I peptide chain release factors" evidence="7">
    <location>
        <begin position="226"/>
        <end position="242"/>
    </location>
</feature>
<comment type="function">
    <text evidence="1">Peptide chain release factor 1 directs the termination of translation in response to the peptide chain termination codons UAG and UAA.</text>
</comment>
<feature type="coiled-coil region" evidence="6">
    <location>
        <begin position="255"/>
        <end position="282"/>
    </location>
</feature>
<dbReference type="Pfam" id="PF00472">
    <property type="entry name" value="RF-1"/>
    <property type="match status" value="1"/>
</dbReference>
<evidence type="ECO:0000256" key="6">
    <source>
        <dbReference type="SAM" id="Coils"/>
    </source>
</evidence>
<sequence length="359" mass="42231">MKFELDNLVAEHENLEKELTNPEIYNDPKKLKELMQKKKNLEETVIIYKEYKRTYENFEEAKNILKNESDPEMIEMAKEELTSSEQKISDFEEKLKIMLIPKDKNDEKNIMLEVRAWTGWEEAALFARELANSYMIFAKEQGFQLEILDESLSENDWYKEIIMKISGYWAYSKFKFEAWTHRVQRIPDTESKWRVHTSAITVAVLPEVDEVDVVLKDEDLEISACRASGAGGQHVNKTESAIRIVHKPSGLFVECQDQRSQLKNKEKAMQILRNRVHAMEEEKRSSQIWAARLAQVWSWDRSEKIRTYNFPQDRVTDHRIGQNYPNIPAIMMGKLNHIIEDLTIADQTAKLEELNKSWI</sequence>
<dbReference type="GO" id="GO:0005737">
    <property type="term" value="C:cytoplasm"/>
    <property type="evidence" value="ECO:0007669"/>
    <property type="project" value="UniProtKB-ARBA"/>
</dbReference>
<dbReference type="InterPro" id="IPR050057">
    <property type="entry name" value="Prokaryotic/Mito_RF"/>
</dbReference>
<name>K2FXD4_9BACT</name>
<dbReference type="Pfam" id="PF03462">
    <property type="entry name" value="PCRF"/>
    <property type="match status" value="1"/>
</dbReference>
<dbReference type="PROSITE" id="PS00745">
    <property type="entry name" value="RF_PROK_I"/>
    <property type="match status" value="1"/>
</dbReference>
<feature type="coiled-coil region" evidence="6">
    <location>
        <begin position="31"/>
        <end position="94"/>
    </location>
</feature>
<dbReference type="InterPro" id="IPR005139">
    <property type="entry name" value="PCRF"/>
</dbReference>
<dbReference type="GO" id="GO:0016149">
    <property type="term" value="F:translation release factor activity, codon specific"/>
    <property type="evidence" value="ECO:0007669"/>
    <property type="project" value="InterPro"/>
</dbReference>
<dbReference type="Gene3D" id="6.10.140.1950">
    <property type="match status" value="1"/>
</dbReference>
<keyword evidence="3" id="KW-0488">Methylation</keyword>
<dbReference type="AlphaFoldDB" id="K2FXD4"/>
<organism evidence="8">
    <name type="scientific">uncultured bacterium</name>
    <name type="common">gcode 4</name>
    <dbReference type="NCBI Taxonomy" id="1234023"/>
    <lineage>
        <taxon>Bacteria</taxon>
        <taxon>environmental samples</taxon>
    </lineage>
</organism>
<dbReference type="Gene3D" id="3.30.160.20">
    <property type="match status" value="1"/>
</dbReference>
<dbReference type="InterPro" id="IPR045853">
    <property type="entry name" value="Pep_chain_release_fac_I_sf"/>
</dbReference>
<dbReference type="PANTHER" id="PTHR43804">
    <property type="entry name" value="LD18447P"/>
    <property type="match status" value="1"/>
</dbReference>
<proteinExistence type="inferred from homology"/>
<comment type="caution">
    <text evidence="8">The sequence shown here is derived from an EMBL/GenBank/DDBJ whole genome shotgun (WGS) entry which is preliminary data.</text>
</comment>
<dbReference type="SMART" id="SM00937">
    <property type="entry name" value="PCRF"/>
    <property type="match status" value="1"/>
</dbReference>
<dbReference type="InterPro" id="IPR000352">
    <property type="entry name" value="Pep_chain_release_fac_I"/>
</dbReference>
<evidence type="ECO:0000313" key="8">
    <source>
        <dbReference type="EMBL" id="EKE26527.1"/>
    </source>
</evidence>
<dbReference type="NCBIfam" id="TIGR00019">
    <property type="entry name" value="prfA"/>
    <property type="match status" value="1"/>
</dbReference>
<dbReference type="Gene3D" id="3.30.70.1660">
    <property type="match status" value="1"/>
</dbReference>
<evidence type="ECO:0000256" key="4">
    <source>
        <dbReference type="ARBA" id="ARBA00022917"/>
    </source>
</evidence>
<keyword evidence="4" id="KW-0648">Protein biosynthesis</keyword>
<dbReference type="FunFam" id="3.30.160.20:FF:000004">
    <property type="entry name" value="Peptide chain release factor 1"/>
    <property type="match status" value="1"/>
</dbReference>
<evidence type="ECO:0000259" key="7">
    <source>
        <dbReference type="PROSITE" id="PS00745"/>
    </source>
</evidence>
<evidence type="ECO:0000256" key="2">
    <source>
        <dbReference type="ARBA" id="ARBA00010835"/>
    </source>
</evidence>
<evidence type="ECO:0000256" key="1">
    <source>
        <dbReference type="ARBA" id="ARBA00002986"/>
    </source>
</evidence>
<evidence type="ECO:0000256" key="5">
    <source>
        <dbReference type="NCBIfam" id="TIGR00019"/>
    </source>
</evidence>
<keyword evidence="6" id="KW-0175">Coiled coil</keyword>
<gene>
    <name evidence="8" type="ORF">ACD_4C00251G0001</name>
</gene>
<comment type="similarity">
    <text evidence="2">Belongs to the prokaryotic/mitochondrial release factor family.</text>
</comment>
<reference evidence="8" key="1">
    <citation type="journal article" date="2012" name="Science">
        <title>Fermentation, hydrogen, and sulfur metabolism in multiple uncultivated bacterial phyla.</title>
        <authorList>
            <person name="Wrighton K.C."/>
            <person name="Thomas B.C."/>
            <person name="Sharon I."/>
            <person name="Miller C.S."/>
            <person name="Castelle C.J."/>
            <person name="VerBerkmoes N.C."/>
            <person name="Wilkins M.J."/>
            <person name="Hettich R.L."/>
            <person name="Lipton M.S."/>
            <person name="Williams K.H."/>
            <person name="Long P.E."/>
            <person name="Banfield J.F."/>
        </authorList>
    </citation>
    <scope>NUCLEOTIDE SEQUENCE [LARGE SCALE GENOMIC DNA]</scope>
</reference>
<protein>
    <recommendedName>
        <fullName evidence="5">Peptide chain release factor 1</fullName>
    </recommendedName>
</protein>
<dbReference type="InterPro" id="IPR004373">
    <property type="entry name" value="RF-1"/>
</dbReference>
<evidence type="ECO:0000256" key="3">
    <source>
        <dbReference type="ARBA" id="ARBA00022481"/>
    </source>
</evidence>
<dbReference type="NCBIfam" id="NF001859">
    <property type="entry name" value="PRK00591.1"/>
    <property type="match status" value="1"/>
</dbReference>
<dbReference type="SUPFAM" id="SSF75620">
    <property type="entry name" value="Release factor"/>
    <property type="match status" value="1"/>
</dbReference>
<accession>K2FXD4</accession>
<dbReference type="PANTHER" id="PTHR43804:SF7">
    <property type="entry name" value="LD18447P"/>
    <property type="match status" value="1"/>
</dbReference>